<proteinExistence type="predicted"/>
<protein>
    <submittedName>
        <fullName evidence="1">Uncharacterized protein</fullName>
    </submittedName>
</protein>
<accession>B0C0L8</accession>
<dbReference type="STRING" id="329726.AM1_5870"/>
<organism evidence="1 2">
    <name type="scientific">Acaryochloris marina (strain MBIC 11017)</name>
    <dbReference type="NCBI Taxonomy" id="329726"/>
    <lineage>
        <taxon>Bacteria</taxon>
        <taxon>Bacillati</taxon>
        <taxon>Cyanobacteriota</taxon>
        <taxon>Cyanophyceae</taxon>
        <taxon>Acaryochloridales</taxon>
        <taxon>Acaryochloridaceae</taxon>
        <taxon>Acaryochloris</taxon>
    </lineage>
</organism>
<dbReference type="EMBL" id="CP000828">
    <property type="protein sequence ID" value="ABW30811.1"/>
    <property type="molecule type" value="Genomic_DNA"/>
</dbReference>
<dbReference type="RefSeq" id="WP_012166020.1">
    <property type="nucleotide sequence ID" value="NC_009925.1"/>
</dbReference>
<name>B0C0L8_ACAM1</name>
<dbReference type="Proteomes" id="UP000000268">
    <property type="component" value="Chromosome"/>
</dbReference>
<dbReference type="KEGG" id="amr:AM1_5870"/>
<dbReference type="HOGENOM" id="CLU_3194735_0_0_3"/>
<evidence type="ECO:0000313" key="2">
    <source>
        <dbReference type="Proteomes" id="UP000000268"/>
    </source>
</evidence>
<keyword evidence="2" id="KW-1185">Reference proteome</keyword>
<evidence type="ECO:0000313" key="1">
    <source>
        <dbReference type="EMBL" id="ABW30811.1"/>
    </source>
</evidence>
<dbReference type="AlphaFoldDB" id="B0C0L8"/>
<reference evidence="1 2" key="1">
    <citation type="journal article" date="2008" name="Proc. Natl. Acad. Sci. U.S.A.">
        <title>Niche adaptation and genome expansion in the chlorophyll d-producing cyanobacterium Acaryochloris marina.</title>
        <authorList>
            <person name="Swingley W.D."/>
            <person name="Chen M."/>
            <person name="Cheung P.C."/>
            <person name="Conrad A.L."/>
            <person name="Dejesa L.C."/>
            <person name="Hao J."/>
            <person name="Honchak B.M."/>
            <person name="Karbach L.E."/>
            <person name="Kurdoglu A."/>
            <person name="Lahiri S."/>
            <person name="Mastrian S.D."/>
            <person name="Miyashita H."/>
            <person name="Page L."/>
            <person name="Ramakrishna P."/>
            <person name="Satoh S."/>
            <person name="Sattley W.M."/>
            <person name="Shimada Y."/>
            <person name="Taylor H.L."/>
            <person name="Tomo T."/>
            <person name="Tsuchiya T."/>
            <person name="Wang Z.T."/>
            <person name="Raymond J."/>
            <person name="Mimuro M."/>
            <person name="Blankenship R.E."/>
            <person name="Touchman J.W."/>
        </authorList>
    </citation>
    <scope>NUCLEOTIDE SEQUENCE [LARGE SCALE GENOMIC DNA]</scope>
    <source>
        <strain evidence="2">MBIC 11017</strain>
    </source>
</reference>
<gene>
    <name evidence="1" type="ordered locus">AM1_5870</name>
</gene>
<sequence length="45" mass="4971">MLPTITDTALNALAQAASQIQSALLDYAGEQYEIQDLNEVLAYWL</sequence>